<reference evidence="2" key="1">
    <citation type="journal article" date="2012" name="Nat. Biotechnol.">
        <title>Reference genome sequence of the model plant Setaria.</title>
        <authorList>
            <person name="Bennetzen J.L."/>
            <person name="Schmutz J."/>
            <person name="Wang H."/>
            <person name="Percifield R."/>
            <person name="Hawkins J."/>
            <person name="Pontaroli A.C."/>
            <person name="Estep M."/>
            <person name="Feng L."/>
            <person name="Vaughn J.N."/>
            <person name="Grimwood J."/>
            <person name="Jenkins J."/>
            <person name="Barry K."/>
            <person name="Lindquist E."/>
            <person name="Hellsten U."/>
            <person name="Deshpande S."/>
            <person name="Wang X."/>
            <person name="Wu X."/>
            <person name="Mitros T."/>
            <person name="Triplett J."/>
            <person name="Yang X."/>
            <person name="Ye C.Y."/>
            <person name="Mauro-Herrera M."/>
            <person name="Wang L."/>
            <person name="Li P."/>
            <person name="Sharma M."/>
            <person name="Sharma R."/>
            <person name="Ronald P.C."/>
            <person name="Panaud O."/>
            <person name="Kellogg E.A."/>
            <person name="Brutnell T.P."/>
            <person name="Doust A.N."/>
            <person name="Tuskan G.A."/>
            <person name="Rokhsar D."/>
            <person name="Devos K.M."/>
        </authorList>
    </citation>
    <scope>NUCLEOTIDE SEQUENCE [LARGE SCALE GENOMIC DNA]</scope>
    <source>
        <strain evidence="2">Yugu1</strain>
    </source>
</reference>
<protein>
    <submittedName>
        <fullName evidence="2">Uncharacterized protein</fullName>
    </submittedName>
</protein>
<organism evidence="2">
    <name type="scientific">Setaria italica</name>
    <name type="common">Foxtail millet</name>
    <name type="synonym">Panicum italicum</name>
    <dbReference type="NCBI Taxonomy" id="4555"/>
    <lineage>
        <taxon>Eukaryota</taxon>
        <taxon>Viridiplantae</taxon>
        <taxon>Streptophyta</taxon>
        <taxon>Embryophyta</taxon>
        <taxon>Tracheophyta</taxon>
        <taxon>Spermatophyta</taxon>
        <taxon>Magnoliopsida</taxon>
        <taxon>Liliopsida</taxon>
        <taxon>Poales</taxon>
        <taxon>Poaceae</taxon>
        <taxon>PACMAD clade</taxon>
        <taxon>Panicoideae</taxon>
        <taxon>Panicodae</taxon>
        <taxon>Paniceae</taxon>
        <taxon>Cenchrinae</taxon>
        <taxon>Setaria</taxon>
    </lineage>
</organism>
<dbReference type="EMBL" id="CM003532">
    <property type="protein sequence ID" value="RCV23868.1"/>
    <property type="molecule type" value="Genomic_DNA"/>
</dbReference>
<evidence type="ECO:0000313" key="2">
    <source>
        <dbReference type="EMBL" id="RCV23868.1"/>
    </source>
</evidence>
<name>A0A368R1E2_SETIT</name>
<dbReference type="AlphaFoldDB" id="A0A368R1E2"/>
<reference evidence="2" key="2">
    <citation type="submission" date="2015-07" db="EMBL/GenBank/DDBJ databases">
        <authorList>
            <person name="Noorani M."/>
        </authorList>
    </citation>
    <scope>NUCLEOTIDE SEQUENCE</scope>
    <source>
        <strain evidence="2">Yugu1</strain>
    </source>
</reference>
<accession>A0A368R1E2</accession>
<evidence type="ECO:0000256" key="1">
    <source>
        <dbReference type="SAM" id="MobiDB-lite"/>
    </source>
</evidence>
<sequence>MSIPSTNRTGREVEGRGGGGLSHRGLGGQRAEAVSIKFSIQFIRLGAILSGISWSRENPLALQWHSTCCESPWEN</sequence>
<proteinExistence type="predicted"/>
<gene>
    <name evidence="2" type="ORF">SETIT_5G039500v2</name>
</gene>
<feature type="compositionally biased region" description="Gly residues" evidence="1">
    <location>
        <begin position="16"/>
        <end position="26"/>
    </location>
</feature>
<feature type="region of interest" description="Disordered" evidence="1">
    <location>
        <begin position="1"/>
        <end position="26"/>
    </location>
</feature>